<gene>
    <name evidence="3" type="ORF">D8Y22_19445</name>
</gene>
<keyword evidence="4" id="KW-1185">Reference proteome</keyword>
<reference evidence="3 4" key="1">
    <citation type="submission" date="2018-10" db="EMBL/GenBank/DDBJ databases">
        <title>Natronolimnobius sp. XQ-INN 246 isolated from Inner Mongolia Autonomous Region of China.</title>
        <authorList>
            <person name="Xue Q."/>
        </authorList>
    </citation>
    <scope>NUCLEOTIDE SEQUENCE [LARGE SCALE GENOMIC DNA]</scope>
    <source>
        <strain evidence="3 4">XQ-INN 246</strain>
    </source>
</reference>
<accession>A0A4S3TIX4</accession>
<dbReference type="GO" id="GO:0046657">
    <property type="term" value="P:folic acid catabolic process"/>
    <property type="evidence" value="ECO:0007669"/>
    <property type="project" value="TreeGrafter"/>
</dbReference>
<dbReference type="NCBIfam" id="TIGR01891">
    <property type="entry name" value="amidohydrolases"/>
    <property type="match status" value="1"/>
</dbReference>
<keyword evidence="3" id="KW-0378">Hydrolase</keyword>
<dbReference type="InterPro" id="IPR052030">
    <property type="entry name" value="Peptidase_M20/M20A_hydrolases"/>
</dbReference>
<dbReference type="EMBL" id="RBZW01000070">
    <property type="protein sequence ID" value="THE63163.1"/>
    <property type="molecule type" value="Genomic_DNA"/>
</dbReference>
<dbReference type="SUPFAM" id="SSF53187">
    <property type="entry name" value="Zn-dependent exopeptidases"/>
    <property type="match status" value="1"/>
</dbReference>
<evidence type="ECO:0000259" key="2">
    <source>
        <dbReference type="Pfam" id="PF07687"/>
    </source>
</evidence>
<comment type="caution">
    <text evidence="3">The sequence shown here is derived from an EMBL/GenBank/DDBJ whole genome shotgun (WGS) entry which is preliminary data.</text>
</comment>
<dbReference type="RefSeq" id="WP_141466305.1">
    <property type="nucleotide sequence ID" value="NZ_RBZW01000070.1"/>
</dbReference>
<dbReference type="GO" id="GO:0005737">
    <property type="term" value="C:cytoplasm"/>
    <property type="evidence" value="ECO:0007669"/>
    <property type="project" value="TreeGrafter"/>
</dbReference>
<name>A0A4S3TIX4_9EURY</name>
<dbReference type="GO" id="GO:0071713">
    <property type="term" value="F:para-aminobenzoyl-glutamate hydrolase activity"/>
    <property type="evidence" value="ECO:0007669"/>
    <property type="project" value="TreeGrafter"/>
</dbReference>
<feature type="region of interest" description="Disordered" evidence="1">
    <location>
        <begin position="452"/>
        <end position="473"/>
    </location>
</feature>
<evidence type="ECO:0000313" key="3">
    <source>
        <dbReference type="EMBL" id="THE63163.1"/>
    </source>
</evidence>
<evidence type="ECO:0000256" key="1">
    <source>
        <dbReference type="SAM" id="MobiDB-lite"/>
    </source>
</evidence>
<dbReference type="Proteomes" id="UP000318864">
    <property type="component" value="Unassembled WGS sequence"/>
</dbReference>
<dbReference type="FunFam" id="3.30.70.360:FF:000004">
    <property type="entry name" value="Peptidase M20 domain-containing protein 2"/>
    <property type="match status" value="1"/>
</dbReference>
<dbReference type="Pfam" id="PF07687">
    <property type="entry name" value="M20_dimer"/>
    <property type="match status" value="1"/>
</dbReference>
<dbReference type="SUPFAM" id="SSF55031">
    <property type="entry name" value="Bacterial exopeptidase dimerisation domain"/>
    <property type="match status" value="1"/>
</dbReference>
<dbReference type="InterPro" id="IPR017439">
    <property type="entry name" value="Amidohydrolase"/>
</dbReference>
<dbReference type="Gene3D" id="3.30.70.360">
    <property type="match status" value="1"/>
</dbReference>
<dbReference type="InterPro" id="IPR002933">
    <property type="entry name" value="Peptidase_M20"/>
</dbReference>
<dbReference type="OrthoDB" id="56239at2157"/>
<dbReference type="PANTHER" id="PTHR30575:SF0">
    <property type="entry name" value="XAA-ARG DIPEPTIDASE"/>
    <property type="match status" value="1"/>
</dbReference>
<dbReference type="PANTHER" id="PTHR30575">
    <property type="entry name" value="PEPTIDASE M20"/>
    <property type="match status" value="1"/>
</dbReference>
<dbReference type="PIRSF" id="PIRSF037227">
    <property type="entry name" value="Aminobenzoyl-glu_utiliz_pB"/>
    <property type="match status" value="1"/>
</dbReference>
<dbReference type="InterPro" id="IPR017145">
    <property type="entry name" value="Aminobenzoyl-glu_utiliz_pB"/>
</dbReference>
<feature type="domain" description="Peptidase M20 dimerisation" evidence="2">
    <location>
        <begin position="186"/>
        <end position="275"/>
    </location>
</feature>
<proteinExistence type="predicted"/>
<dbReference type="Pfam" id="PF01546">
    <property type="entry name" value="Peptidase_M20"/>
    <property type="match status" value="1"/>
</dbReference>
<dbReference type="InterPro" id="IPR011650">
    <property type="entry name" value="Peptidase_M20_dimer"/>
</dbReference>
<dbReference type="AlphaFoldDB" id="A0A4S3TIX4"/>
<dbReference type="Gene3D" id="3.40.630.10">
    <property type="entry name" value="Zn peptidases"/>
    <property type="match status" value="2"/>
</dbReference>
<dbReference type="GO" id="GO:0016805">
    <property type="term" value="F:dipeptidase activity"/>
    <property type="evidence" value="ECO:0007669"/>
    <property type="project" value="TreeGrafter"/>
</dbReference>
<dbReference type="InterPro" id="IPR036264">
    <property type="entry name" value="Bact_exopeptidase_dim_dom"/>
</dbReference>
<protein>
    <submittedName>
        <fullName evidence="3">Amidohydrolase</fullName>
    </submittedName>
</protein>
<organism evidence="3 4">
    <name type="scientific">Salinadaptatus halalkaliphilus</name>
    <dbReference type="NCBI Taxonomy" id="2419781"/>
    <lineage>
        <taxon>Archaea</taxon>
        <taxon>Methanobacteriati</taxon>
        <taxon>Methanobacteriota</taxon>
        <taxon>Stenosarchaea group</taxon>
        <taxon>Halobacteria</taxon>
        <taxon>Halobacteriales</taxon>
        <taxon>Natrialbaceae</taxon>
        <taxon>Salinadaptatus</taxon>
    </lineage>
</organism>
<evidence type="ECO:0000313" key="4">
    <source>
        <dbReference type="Proteomes" id="UP000318864"/>
    </source>
</evidence>
<sequence>MSTTSVFRTVESNRERLYDLAQELWENPELGLHEYDSAETLAETLQNEGFDVEMDIGGMPTAFVATYGDGEPTIGLLGEYDALPDLSQQVKAERDPVEAGGPGHGCGHNLFGVAALGGAIAVKQAIESGELEGTIRYYGCPAEEILVGKSYMARAGVFDDLDAALSWHPGDLNTPRAGSSNALNSLMFTFEGESAHAGGSPESGRSALDAVQLMNNGVEFMREHITDTSRVHYAITNGGDAPNVVPSEASVWYYVRAPSRTEVERNTDWLRDIAEGAALMTQTEVSERFLSGCYDTLPNSTVTDVIWETMQDVGPIEYDDEDYEFAAELLETVSEGNRDAELEGLPDELRAEVEEQALYPDPVEPFNEGEVGSYSTDVGDVSYITPTGRFNAATWPVGTPGHTWQVVAANGDFGQKGAIFAAKVLAGSTYELMNDPETLAAAREEFVDATAGQPYETPLPPAAEPPFDMTADD</sequence>